<evidence type="ECO:0000256" key="6">
    <source>
        <dbReference type="ARBA" id="ARBA00022989"/>
    </source>
</evidence>
<evidence type="ECO:0000256" key="3">
    <source>
        <dbReference type="ARBA" id="ARBA00008743"/>
    </source>
</evidence>
<keyword evidence="8" id="KW-0732">Signal</keyword>
<evidence type="ECO:0000256" key="7">
    <source>
        <dbReference type="ARBA" id="ARBA00023136"/>
    </source>
</evidence>
<proteinExistence type="inferred from homology"/>
<dbReference type="OrthoDB" id="29105at2759"/>
<reference evidence="11" key="1">
    <citation type="submission" date="2019-03" db="EMBL/GenBank/DDBJ databases">
        <title>Long read genome sequence of the mycoparasitic Pythium oligandrum ATCC 38472 isolated from sugarbeet rhizosphere.</title>
        <authorList>
            <person name="Gaulin E."/>
        </authorList>
    </citation>
    <scope>NUCLEOTIDE SEQUENCE</scope>
    <source>
        <strain evidence="11">ATCC 38472_TT</strain>
    </source>
</reference>
<comment type="similarity">
    <text evidence="3 8">Belongs to the DDOST 48 kDa subunit family.</text>
</comment>
<evidence type="ECO:0000256" key="1">
    <source>
        <dbReference type="ARBA" id="ARBA00004479"/>
    </source>
</evidence>
<dbReference type="InterPro" id="IPR055459">
    <property type="entry name" value="OST48_MD"/>
</dbReference>
<evidence type="ECO:0000313" key="12">
    <source>
        <dbReference type="Proteomes" id="UP000794436"/>
    </source>
</evidence>
<dbReference type="PANTHER" id="PTHR10830:SF0">
    <property type="entry name" value="DOLICHYL-DIPHOSPHOOLIGOSACCHARIDE--PROTEIN GLYCOSYLTRANSFERASE 48 KDA SUBUNIT"/>
    <property type="match status" value="1"/>
</dbReference>
<dbReference type="EMBL" id="SPLM01000037">
    <property type="protein sequence ID" value="TMW65743.1"/>
    <property type="molecule type" value="Genomic_DNA"/>
</dbReference>
<evidence type="ECO:0000256" key="5">
    <source>
        <dbReference type="ARBA" id="ARBA00022824"/>
    </source>
</evidence>
<protein>
    <recommendedName>
        <fullName evidence="8">Dolichyl-diphosphooligosaccharide--protein glycosyltransferase 48 kDa subunit</fullName>
        <shortName evidence="8">Oligosaccharyl transferase 48 kDa subunit</shortName>
    </recommendedName>
</protein>
<comment type="caution">
    <text evidence="11">The sequence shown here is derived from an EMBL/GenBank/DDBJ whole genome shotgun (WGS) entry which is preliminary data.</text>
</comment>
<keyword evidence="5 8" id="KW-0256">Endoplasmic reticulum</keyword>
<keyword evidence="12" id="KW-1185">Reference proteome</keyword>
<evidence type="ECO:0000256" key="4">
    <source>
        <dbReference type="ARBA" id="ARBA00022692"/>
    </source>
</evidence>
<keyword evidence="4 8" id="KW-0812">Transmembrane</keyword>
<comment type="function">
    <text evidence="8">Subunit of the oligosaccharyl transferase (OST) complex that catalyzes the initial transfer of a defined glycan (Glc(3)Man(9)GlcNAc(2) in eukaryotes) from the lipid carrier dolichol-pyrophosphate to an asparagine residue within an Asn-X-Ser/Thr consensus motif in nascent polypeptide chains, the first step in protein N-glycosylation. N-glycosylation occurs cotranslationally and the complex associates with the Sec61 complex at the channel-forming translocon complex that mediates protein translocation across the endoplasmic reticulum (ER).</text>
</comment>
<comment type="subunit">
    <text evidence="8">Component of the oligosaccharyltransferase (OST) complex.</text>
</comment>
<evidence type="ECO:0000259" key="9">
    <source>
        <dbReference type="Pfam" id="PF03345"/>
    </source>
</evidence>
<feature type="domain" description="OST48 middle" evidence="10">
    <location>
        <begin position="319"/>
        <end position="447"/>
    </location>
</feature>
<evidence type="ECO:0000313" key="11">
    <source>
        <dbReference type="EMBL" id="TMW65743.1"/>
    </source>
</evidence>
<dbReference type="Pfam" id="PF03345">
    <property type="entry name" value="OST48_N"/>
    <property type="match status" value="1"/>
</dbReference>
<comment type="subcellular location">
    <subcellularLocation>
        <location evidence="8">Endoplasmic reticulum membrane</location>
        <topology evidence="8">Single-pass type I membrane protein</topology>
    </subcellularLocation>
    <subcellularLocation>
        <location evidence="1">Membrane</location>
        <topology evidence="1">Single-pass type I membrane protein</topology>
    </subcellularLocation>
</comment>
<feature type="chain" id="PRO_5035486855" description="Dolichyl-diphosphooligosaccharide--protein glycosyltransferase 48 kDa subunit" evidence="8">
    <location>
        <begin position="23"/>
        <end position="451"/>
    </location>
</feature>
<name>A0A8K1FPL3_PYTOL</name>
<dbReference type="InterPro" id="IPR005013">
    <property type="entry name" value="DDOST_48_kDa_subunit"/>
</dbReference>
<sequence>MSTMLMRFVTLLLALLLAVTDAFRTAVLLESADVQQTHAKFFQLLTKRGHELSFHVNDPELKLEEYGVRSFDNLVIFSPQKKLGNLAKTDLLNFVESGGNVLLSASAKLTKLQREFALECGVEFEKKGNLVVDHVNALADSDDIFNAVIAAKDFVQSERVVGKRLADPTNPNKKPVAFTGIGMSLEPNNILGFHALVAPFTAYSANPVKEITAKIVENDLLFGNEIGLVTAIQARNNARLVFSGSLELFSDEFFTDAYSNEEFSDAISKWAFQESGVLRMTNVHHQRADGRNPDKMLKDAQRPDLPITLYPDAEIARDSLVYRIKDNLTYSFDLHELKNGKWVPYKASDVQLEFVMLDPYVRKTLTHDNKGHFSVTFESPDAYGIFLFRVMYRRLGLSTLYSTTQVSLRPYKHDEYERFIPAAYPYYVSAFSMMAGVFVFSVLFLFYEEKK</sequence>
<accession>A0A8K1FPL3</accession>
<dbReference type="UniPathway" id="UPA00378"/>
<dbReference type="Proteomes" id="UP000794436">
    <property type="component" value="Unassembled WGS sequence"/>
</dbReference>
<keyword evidence="7 8" id="KW-0472">Membrane</keyword>
<dbReference type="AlphaFoldDB" id="A0A8K1FPL3"/>
<comment type="pathway">
    <text evidence="2 8">Protein modification; protein glycosylation.</text>
</comment>
<dbReference type="InterPro" id="IPR055457">
    <property type="entry name" value="OST48_N"/>
</dbReference>
<feature type="signal peptide" evidence="8">
    <location>
        <begin position="1"/>
        <end position="22"/>
    </location>
</feature>
<dbReference type="GO" id="GO:0018279">
    <property type="term" value="P:protein N-linked glycosylation via asparagine"/>
    <property type="evidence" value="ECO:0007669"/>
    <property type="project" value="UniProtKB-UniRule"/>
</dbReference>
<evidence type="ECO:0000256" key="8">
    <source>
        <dbReference type="RuleBase" id="RU361142"/>
    </source>
</evidence>
<gene>
    <name evidence="11" type="ORF">Poli38472_008385</name>
</gene>
<dbReference type="PANTHER" id="PTHR10830">
    <property type="entry name" value="DOLICHYL-DIPHOSPHOOLIGOSACCHARIDE--PROTEIN GLYCOSYLTRANSFERASE 48 KDA SUBUNIT"/>
    <property type="match status" value="1"/>
</dbReference>
<feature type="transmembrane region" description="Helical" evidence="8">
    <location>
        <begin position="424"/>
        <end position="447"/>
    </location>
</feature>
<organism evidence="11 12">
    <name type="scientific">Pythium oligandrum</name>
    <name type="common">Mycoparasitic fungus</name>
    <dbReference type="NCBI Taxonomy" id="41045"/>
    <lineage>
        <taxon>Eukaryota</taxon>
        <taxon>Sar</taxon>
        <taxon>Stramenopiles</taxon>
        <taxon>Oomycota</taxon>
        <taxon>Peronosporomycetes</taxon>
        <taxon>Pythiales</taxon>
        <taxon>Pythiaceae</taxon>
        <taxon>Pythium</taxon>
    </lineage>
</organism>
<feature type="domain" description="OST48 N-terminal" evidence="9">
    <location>
        <begin position="24"/>
        <end position="271"/>
    </location>
</feature>
<dbReference type="GO" id="GO:0008250">
    <property type="term" value="C:oligosaccharyltransferase complex"/>
    <property type="evidence" value="ECO:0007669"/>
    <property type="project" value="TreeGrafter"/>
</dbReference>
<keyword evidence="6 8" id="KW-1133">Transmembrane helix</keyword>
<evidence type="ECO:0000259" key="10">
    <source>
        <dbReference type="Pfam" id="PF23358"/>
    </source>
</evidence>
<evidence type="ECO:0000256" key="2">
    <source>
        <dbReference type="ARBA" id="ARBA00004922"/>
    </source>
</evidence>
<dbReference type="Pfam" id="PF23358">
    <property type="entry name" value="OST48_MD"/>
    <property type="match status" value="1"/>
</dbReference>